<dbReference type="InterPro" id="IPR000515">
    <property type="entry name" value="MetI-like"/>
</dbReference>
<evidence type="ECO:0000256" key="7">
    <source>
        <dbReference type="ARBA" id="ARBA00023136"/>
    </source>
</evidence>
<organism evidence="10">
    <name type="scientific">Desertifilum tharense IPPAS B-1220</name>
    <dbReference type="NCBI Taxonomy" id="1781255"/>
    <lineage>
        <taxon>Bacteria</taxon>
        <taxon>Bacillati</taxon>
        <taxon>Cyanobacteriota</taxon>
        <taxon>Cyanophyceae</taxon>
        <taxon>Desertifilales</taxon>
        <taxon>Desertifilaceae</taxon>
        <taxon>Desertifilum</taxon>
    </lineage>
</organism>
<comment type="subcellular location">
    <subcellularLocation>
        <location evidence="1 8">Cell membrane</location>
        <topology evidence="1 8">Multi-pass membrane protein</topology>
    </subcellularLocation>
</comment>
<feature type="domain" description="ABC transmembrane type-1" evidence="9">
    <location>
        <begin position="64"/>
        <end position="272"/>
    </location>
</feature>
<dbReference type="GO" id="GO:0055085">
    <property type="term" value="P:transmembrane transport"/>
    <property type="evidence" value="ECO:0007669"/>
    <property type="project" value="InterPro"/>
</dbReference>
<feature type="transmembrane region" description="Helical" evidence="8">
    <location>
        <begin position="102"/>
        <end position="122"/>
    </location>
</feature>
<dbReference type="Gene3D" id="1.10.3720.10">
    <property type="entry name" value="MetI-like"/>
    <property type="match status" value="1"/>
</dbReference>
<evidence type="ECO:0000256" key="5">
    <source>
        <dbReference type="ARBA" id="ARBA00022692"/>
    </source>
</evidence>
<sequence>MNLKLFSPREWQLALPLALFLHLFYVAPLVFLLASSFQPTPGASGISLANYLRFFGDTVNLKVLGDTVFLGIQVTIACLILGYPVAYVYANAPAKWKSLLTFLILLPLLTSSVVRTFGWVVILGRQGLINSFLQNLGLIAEPIRLLFTHQGVAIAMTQIQLPLMILPIVASLAQVDPRLAAASASLGGGAWRTFWKITFPLTLPGVISGCLLVFSLTVSSFVTPSIVGGGQVMYMPTLIYQQAVVLLNGPFAAAVSAILLAVVLTVVFGLSALGQKSRAYIR</sequence>
<dbReference type="STRING" id="1781255.BH720_16075"/>
<evidence type="ECO:0000259" key="9">
    <source>
        <dbReference type="PROSITE" id="PS50928"/>
    </source>
</evidence>
<name>A0A1E5QHK7_9CYAN</name>
<dbReference type="PROSITE" id="PS50928">
    <property type="entry name" value="ABC_TM1"/>
    <property type="match status" value="1"/>
</dbReference>
<gene>
    <name evidence="10" type="ORF">BH720_16075</name>
</gene>
<dbReference type="PANTHER" id="PTHR42929:SF5">
    <property type="entry name" value="ABC TRANSPORTER PERMEASE PROTEIN"/>
    <property type="match status" value="1"/>
</dbReference>
<evidence type="ECO:0000256" key="3">
    <source>
        <dbReference type="ARBA" id="ARBA00022448"/>
    </source>
</evidence>
<dbReference type="AlphaFoldDB" id="A0A1E5QHK7"/>
<keyword evidence="7 8" id="KW-0472">Membrane</keyword>
<feature type="transmembrane region" description="Helical" evidence="8">
    <location>
        <begin position="251"/>
        <end position="273"/>
    </location>
</feature>
<dbReference type="Pfam" id="PF00528">
    <property type="entry name" value="BPD_transp_1"/>
    <property type="match status" value="1"/>
</dbReference>
<evidence type="ECO:0000313" key="10">
    <source>
        <dbReference type="EMBL" id="OEJ74150.1"/>
    </source>
</evidence>
<dbReference type="SUPFAM" id="SSF161098">
    <property type="entry name" value="MetI-like"/>
    <property type="match status" value="1"/>
</dbReference>
<evidence type="ECO:0000256" key="4">
    <source>
        <dbReference type="ARBA" id="ARBA00022475"/>
    </source>
</evidence>
<comment type="similarity">
    <text evidence="2">Belongs to the binding-protein-dependent transport system permease family. CysTW subfamily.</text>
</comment>
<feature type="transmembrane region" description="Helical" evidence="8">
    <location>
        <begin position="193"/>
        <end position="214"/>
    </location>
</feature>
<dbReference type="EMBL" id="MJGC01000071">
    <property type="protein sequence ID" value="OEJ74150.1"/>
    <property type="molecule type" value="Genomic_DNA"/>
</dbReference>
<keyword evidence="4" id="KW-1003">Cell membrane</keyword>
<keyword evidence="6 8" id="KW-1133">Transmembrane helix</keyword>
<evidence type="ECO:0000256" key="6">
    <source>
        <dbReference type="ARBA" id="ARBA00022989"/>
    </source>
</evidence>
<dbReference type="GO" id="GO:0005886">
    <property type="term" value="C:plasma membrane"/>
    <property type="evidence" value="ECO:0007669"/>
    <property type="project" value="UniProtKB-SubCell"/>
</dbReference>
<accession>A0A1E5QHK7</accession>
<feature type="transmembrane region" description="Helical" evidence="8">
    <location>
        <begin position="69"/>
        <end position="90"/>
    </location>
</feature>
<dbReference type="PANTHER" id="PTHR42929">
    <property type="entry name" value="INNER MEMBRANE ABC TRANSPORTER PERMEASE PROTEIN YDCU-RELATED-RELATED"/>
    <property type="match status" value="1"/>
</dbReference>
<comment type="caution">
    <text evidence="10">The sequence shown here is derived from an EMBL/GenBank/DDBJ whole genome shotgun (WGS) entry which is preliminary data.</text>
</comment>
<keyword evidence="5 8" id="KW-0812">Transmembrane</keyword>
<keyword evidence="3 8" id="KW-0813">Transport</keyword>
<evidence type="ECO:0000256" key="1">
    <source>
        <dbReference type="ARBA" id="ARBA00004651"/>
    </source>
</evidence>
<proteinExistence type="inferred from homology"/>
<protein>
    <submittedName>
        <fullName evidence="10">ABC transporter permease</fullName>
    </submittedName>
</protein>
<reference evidence="10" key="1">
    <citation type="submission" date="2016-09" db="EMBL/GenBank/DDBJ databases">
        <title>Draft genome of thermotolerant cyanobacterium Desertifilum sp. strain IPPAS B-1220.</title>
        <authorList>
            <person name="Sinetova M.A."/>
            <person name="Bolakhan K."/>
            <person name="Zayadan B.K."/>
            <person name="Mironov K.S."/>
            <person name="Ustinova V."/>
            <person name="Kupriyanova E.V."/>
            <person name="Sidorov R.A."/>
            <person name="Skrypnik A.N."/>
            <person name="Gogoleva N.E."/>
            <person name="Gogolev Y.V."/>
            <person name="Los D.A."/>
        </authorList>
    </citation>
    <scope>NUCLEOTIDE SEQUENCE [LARGE SCALE GENOMIC DNA]</scope>
    <source>
        <strain evidence="10">IPPAS B-1220</strain>
    </source>
</reference>
<dbReference type="RefSeq" id="WP_069968237.1">
    <property type="nucleotide sequence ID" value="NZ_CM124774.1"/>
</dbReference>
<evidence type="ECO:0000256" key="2">
    <source>
        <dbReference type="ARBA" id="ARBA00007069"/>
    </source>
</evidence>
<dbReference type="CDD" id="cd06261">
    <property type="entry name" value="TM_PBP2"/>
    <property type="match status" value="1"/>
</dbReference>
<dbReference type="InterPro" id="IPR035906">
    <property type="entry name" value="MetI-like_sf"/>
</dbReference>
<feature type="transmembrane region" description="Helical" evidence="8">
    <location>
        <begin position="154"/>
        <end position="173"/>
    </location>
</feature>
<evidence type="ECO:0000256" key="8">
    <source>
        <dbReference type="RuleBase" id="RU363032"/>
    </source>
</evidence>
<dbReference type="OrthoDB" id="9807047at2"/>